<feature type="compositionally biased region" description="Basic and acidic residues" evidence="1">
    <location>
        <begin position="275"/>
        <end position="284"/>
    </location>
</feature>
<keyword evidence="2" id="KW-1185">Reference proteome</keyword>
<name>A0AA85ISD9_TRIRE</name>
<feature type="compositionally biased region" description="Low complexity" evidence="1">
    <location>
        <begin position="1472"/>
        <end position="1481"/>
    </location>
</feature>
<feature type="region of interest" description="Disordered" evidence="1">
    <location>
        <begin position="275"/>
        <end position="294"/>
    </location>
</feature>
<evidence type="ECO:0000313" key="2">
    <source>
        <dbReference type="Proteomes" id="UP000050795"/>
    </source>
</evidence>
<proteinExistence type="predicted"/>
<evidence type="ECO:0000313" key="3">
    <source>
        <dbReference type="WBParaSite" id="TREG1_106370.1"/>
    </source>
</evidence>
<accession>A0AA85ISD9</accession>
<feature type="region of interest" description="Disordered" evidence="1">
    <location>
        <begin position="1331"/>
        <end position="1366"/>
    </location>
</feature>
<feature type="region of interest" description="Disordered" evidence="1">
    <location>
        <begin position="762"/>
        <end position="802"/>
    </location>
</feature>
<feature type="region of interest" description="Disordered" evidence="1">
    <location>
        <begin position="508"/>
        <end position="560"/>
    </location>
</feature>
<feature type="region of interest" description="Disordered" evidence="1">
    <location>
        <begin position="1132"/>
        <end position="1161"/>
    </location>
</feature>
<feature type="region of interest" description="Disordered" evidence="1">
    <location>
        <begin position="1204"/>
        <end position="1240"/>
    </location>
</feature>
<sequence>MDRSSVLSISSNNTMSPNCLKIVKASSEDRDVRVISSRMGMSVAEFMDVLGCPSSATERSNCDSGGFVWPKHTELEVRDPWSGVYQYEPADVSWCVRFKALGCYNYVPPPFTDRSYKVPTTPQLVPDNKEVIKNDQASPDNAGFQTLLKMRPPAEKSEVLPPETITPAERHKLWEDLLLSDSDEDNNEKSRSPTAVKTTIFETPAVNEELLGKANSMCAATKLELLNHALRPPPPFVSPLSIINDEGSGTESLAPSPHNDQVLCSQINQEERFNDSRNVPEVHNEPSVNKSSLALVSSPRESEIFNTENVSCKRLSATVVTSDRLPISAQTTVVSDITNIPSKLPTTTSTLPPKTISPAMPKAVTVSNDKSKSEAVHKPSNDMITSAGKEIYSQHCKTPEARKSFIQRLLLESKEFLSQKDSLFVELSPIHNKNQHNVVVSSPKILPHSESGRTAFIEQKSAGNAFDANDTSKTSLNDMNLTSNSYKSSLQESVQLDSVVGQCKITSRQLSSHHDKRKDSVEVNDNTVNPKLSKLNSSSASQGTPKPSPVKSDSRPSSLSKLSNDELLRAVNLNLGLHKPDIESEKDKLEVDEINESKTSVSGIQTPVTNPDSCHSNASSVNNMPPPTHDSTGKKLKKRSKCSTELTTETICQSPAISEPSQENIADKVEEEEEGDSTFVIESNQDTAGIYPLRDIPSDCWVFSDLTVTKVRNTIQQSFPHALNSSGTKDSDDAPTDLTSSSDDLIRKMRDILRSAIESDSPINSKTVSNRRNRPRSLTGILLVPPSDSPCPSPETKLPTHHSIDIPQKSYCEIFTMTSPYCCHPTIPSSDADIQCDIWPSNSSNNNSHLSTRFASQCSSGIVSTPTQKPLGTVPPILRDPTSDLTTLSSSTTQSLPQFSNHSMPSVNLVDSLCFIEEQFGRIIKQEDEKLQNSNASTEIFKAEECKFEASRCWKSLVSSISSTSRGNSIEASNRSQMLLTLQALHEYPVQMTKSVRHYLAAAHIFESKNESNRAIGMLTEAADQIQHCVRRMHRVEAKLTKRRNHRNESGNSPDNNNSNNNMNELALKVKRDASWMYLWYYVLMRIKAVVGFHIYRLRLQSIESLHEEIDASISVIQHTIPSLKEIINIPKSLDSPPSSSSKPSSSKPQIPSNPSSESDSKKILESLVGQFVRLNQLTACVRSAMVEWQQANELATKVPHLKSPAVIPSTGRKPDGSSADNLSSSSSSSSSSLPSGHHHRLTHSIDIDIANASDGAHINTSQIPLLILLRYMDGIFHVHSQIIDQLKCPTERQETGQSAIISTKYNSNELRGSSSLVSQEQRIIPSLSTMANNPISSSSSSTSGTSTGLSTVTTKLSTKEDSAHSKVIPNSTSSIVFSTGSNMVFQTDTTPTTTNNVVKKQSSKKKSHRKHSDITAFPNAMTSSATKLSPYQNSNPLDDNCSDTSVPSSKHEKQLSTFKQKSKRRRLVQLDTSVNTSSSDSDTDIENCEATATAPPPPPTVVNKYKQSPVKKRHKSRLETDTDQEFIDHRKKQDRIDNSCSQESRHSLSTKKSSKRSHMPPVEQHHHSHLQGRGDGNSHSENRIPASDDDQSPNDASPPPSRKFCRSKSVAPITSRSPKCHVNSVTNVQNSHYTMMPTSEDNTYEPKRIKSTSTKVHHRRVSNSESSDSGSSSPTPTYRPSIPLNSPDNTSRRRRSRSVHLSSSSSKHKNASPIIKTPKTPQDELSHDSIGYSPTKGNFLNGNPSDINNLPVYYVSQIPSSPPSSQPPPPPTSKSQHSNRSVTTTSINNNNNNNHNDLYRSKSSHRSEVPSFYARWIKEPSNTTDHRFSSSSVNSYGNSSNNTRRHRSQW</sequence>
<feature type="compositionally biased region" description="Basic residues" evidence="1">
    <location>
        <begin position="1402"/>
        <end position="1412"/>
    </location>
</feature>
<evidence type="ECO:0000256" key="1">
    <source>
        <dbReference type="SAM" id="MobiDB-lite"/>
    </source>
</evidence>
<protein>
    <submittedName>
        <fullName evidence="3">Uncharacterized protein</fullName>
    </submittedName>
</protein>
<feature type="compositionally biased region" description="Low complexity" evidence="1">
    <location>
        <begin position="549"/>
        <end position="560"/>
    </location>
</feature>
<reference evidence="2" key="1">
    <citation type="submission" date="2022-06" db="EMBL/GenBank/DDBJ databases">
        <authorList>
            <person name="Berger JAMES D."/>
            <person name="Berger JAMES D."/>
        </authorList>
    </citation>
    <scope>NUCLEOTIDE SEQUENCE [LARGE SCALE GENOMIC DNA]</scope>
</reference>
<feature type="compositionally biased region" description="Low complexity" evidence="1">
    <location>
        <begin position="1664"/>
        <end position="1674"/>
    </location>
</feature>
<reference evidence="3" key="2">
    <citation type="submission" date="2023-11" db="UniProtKB">
        <authorList>
            <consortium name="WormBaseParasite"/>
        </authorList>
    </citation>
    <scope>IDENTIFICATION</scope>
</reference>
<feature type="compositionally biased region" description="Low complexity" evidence="1">
    <location>
        <begin position="1224"/>
        <end position="1233"/>
    </location>
</feature>
<feature type="compositionally biased region" description="Low complexity" evidence="1">
    <location>
        <begin position="1830"/>
        <end position="1843"/>
    </location>
</feature>
<feature type="compositionally biased region" description="Basic residues" evidence="1">
    <location>
        <begin position="1549"/>
        <end position="1559"/>
    </location>
</feature>
<feature type="compositionally biased region" description="Pro residues" evidence="1">
    <location>
        <begin position="1761"/>
        <end position="1773"/>
    </location>
</feature>
<feature type="compositionally biased region" description="Polar residues" evidence="1">
    <location>
        <begin position="1613"/>
        <end position="1642"/>
    </location>
</feature>
<feature type="compositionally biased region" description="Polar residues" evidence="1">
    <location>
        <begin position="1421"/>
        <end position="1449"/>
    </location>
</feature>
<feature type="compositionally biased region" description="Low complexity" evidence="1">
    <location>
        <begin position="1050"/>
        <end position="1062"/>
    </location>
</feature>
<feature type="compositionally biased region" description="Polar residues" evidence="1">
    <location>
        <begin position="1675"/>
        <end position="1690"/>
    </location>
</feature>
<feature type="compositionally biased region" description="Polar residues" evidence="1">
    <location>
        <begin position="600"/>
        <end position="623"/>
    </location>
</feature>
<feature type="region of interest" description="Disordered" evidence="1">
    <location>
        <begin position="721"/>
        <end position="743"/>
    </location>
</feature>
<organism evidence="2 3">
    <name type="scientific">Trichobilharzia regenti</name>
    <name type="common">Nasal bird schistosome</name>
    <dbReference type="NCBI Taxonomy" id="157069"/>
    <lineage>
        <taxon>Eukaryota</taxon>
        <taxon>Metazoa</taxon>
        <taxon>Spiralia</taxon>
        <taxon>Lophotrochozoa</taxon>
        <taxon>Platyhelminthes</taxon>
        <taxon>Trematoda</taxon>
        <taxon>Digenea</taxon>
        <taxon>Strigeidida</taxon>
        <taxon>Schistosomatoidea</taxon>
        <taxon>Schistosomatidae</taxon>
        <taxon>Trichobilharzia</taxon>
    </lineage>
</organism>
<feature type="region of interest" description="Disordered" evidence="1">
    <location>
        <begin position="1823"/>
        <end position="1851"/>
    </location>
</feature>
<feature type="region of interest" description="Disordered" evidence="1">
    <location>
        <begin position="1038"/>
        <end position="1062"/>
    </location>
</feature>
<dbReference type="Proteomes" id="UP000050795">
    <property type="component" value="Unassembled WGS sequence"/>
</dbReference>
<feature type="region of interest" description="Disordered" evidence="1">
    <location>
        <begin position="600"/>
        <end position="640"/>
    </location>
</feature>
<feature type="region of interest" description="Disordered" evidence="1">
    <location>
        <begin position="1386"/>
        <end position="1806"/>
    </location>
</feature>
<feature type="compositionally biased region" description="Polar residues" evidence="1">
    <location>
        <begin position="1736"/>
        <end position="1749"/>
    </location>
</feature>
<feature type="compositionally biased region" description="Low complexity" evidence="1">
    <location>
        <begin position="1132"/>
        <end position="1157"/>
    </location>
</feature>
<feature type="compositionally biased region" description="Polar residues" evidence="1">
    <location>
        <begin position="523"/>
        <end position="544"/>
    </location>
</feature>
<dbReference type="WBParaSite" id="TREG1_106370.1">
    <property type="protein sequence ID" value="TREG1_106370.1"/>
    <property type="gene ID" value="TREG1_106370"/>
</dbReference>
<feature type="compositionally biased region" description="Low complexity" evidence="1">
    <location>
        <begin position="1337"/>
        <end position="1357"/>
    </location>
</feature>